<evidence type="ECO:0000256" key="3">
    <source>
        <dbReference type="ARBA" id="ARBA00022475"/>
    </source>
</evidence>
<feature type="transmembrane region" description="Helical" evidence="7">
    <location>
        <begin position="141"/>
        <end position="166"/>
    </location>
</feature>
<keyword evidence="6 7" id="KW-0472">Membrane</keyword>
<gene>
    <name evidence="9" type="ORF">MZV50_01800</name>
</gene>
<evidence type="ECO:0000256" key="5">
    <source>
        <dbReference type="ARBA" id="ARBA00022989"/>
    </source>
</evidence>
<evidence type="ECO:0000256" key="1">
    <source>
        <dbReference type="ARBA" id="ARBA00004651"/>
    </source>
</evidence>
<comment type="subcellular location">
    <subcellularLocation>
        <location evidence="1 7">Cell membrane</location>
        <topology evidence="1 7">Multi-pass membrane protein</topology>
    </subcellularLocation>
</comment>
<name>A0ABY4ZUV1_9CAUL</name>
<evidence type="ECO:0000313" key="10">
    <source>
        <dbReference type="Proteomes" id="UP001057520"/>
    </source>
</evidence>
<keyword evidence="10" id="KW-1185">Reference proteome</keyword>
<evidence type="ECO:0000256" key="2">
    <source>
        <dbReference type="ARBA" id="ARBA00010792"/>
    </source>
</evidence>
<evidence type="ECO:0000256" key="7">
    <source>
        <dbReference type="RuleBase" id="RU367016"/>
    </source>
</evidence>
<dbReference type="PANTHER" id="PTHR30353:SF15">
    <property type="entry name" value="INNER MEMBRANE PROTEIN YABI"/>
    <property type="match status" value="1"/>
</dbReference>
<keyword evidence="4 7" id="KW-0812">Transmembrane</keyword>
<feature type="transmembrane region" description="Helical" evidence="7">
    <location>
        <begin position="111"/>
        <end position="129"/>
    </location>
</feature>
<dbReference type="InterPro" id="IPR032816">
    <property type="entry name" value="VTT_dom"/>
</dbReference>
<feature type="domain" description="VTT" evidence="8">
    <location>
        <begin position="39"/>
        <end position="163"/>
    </location>
</feature>
<dbReference type="Proteomes" id="UP001057520">
    <property type="component" value="Chromosome"/>
</dbReference>
<evidence type="ECO:0000256" key="4">
    <source>
        <dbReference type="ARBA" id="ARBA00022692"/>
    </source>
</evidence>
<feature type="transmembrane region" description="Helical" evidence="7">
    <location>
        <begin position="178"/>
        <end position="200"/>
    </location>
</feature>
<dbReference type="EMBL" id="CP096040">
    <property type="protein sequence ID" value="USQ96356.1"/>
    <property type="molecule type" value="Genomic_DNA"/>
</dbReference>
<comment type="similarity">
    <text evidence="2 7">Belongs to the DedA family.</text>
</comment>
<sequence>MDSLLSPVSAFVSQHQAWAGPILGALTLLESMFLIGAFVPATALMLLAGGLIASGALDPVEVFFWCVAGAVLGDAISFQIGRQLGARALRHPALRSRRRAVARTRLYASRYGVVSVFVGRFFGPLRAFVPVMVGMLQMRAWVFQVANVVSAMLWVGVLLAPGYLAARGLALLELEGWALWPLLGGGAAIVLGGSALINALRRSAQRRRAALPATL</sequence>
<accession>A0ABY4ZUV1</accession>
<evidence type="ECO:0000256" key="6">
    <source>
        <dbReference type="ARBA" id="ARBA00023136"/>
    </source>
</evidence>
<dbReference type="PANTHER" id="PTHR30353">
    <property type="entry name" value="INNER MEMBRANE PROTEIN DEDA-RELATED"/>
    <property type="match status" value="1"/>
</dbReference>
<evidence type="ECO:0000259" key="8">
    <source>
        <dbReference type="Pfam" id="PF09335"/>
    </source>
</evidence>
<feature type="transmembrane region" description="Helical" evidence="7">
    <location>
        <begin position="62"/>
        <end position="80"/>
    </location>
</feature>
<dbReference type="InterPro" id="IPR032818">
    <property type="entry name" value="DedA-like"/>
</dbReference>
<proteinExistence type="inferred from homology"/>
<keyword evidence="3 7" id="KW-1003">Cell membrane</keyword>
<organism evidence="9 10">
    <name type="scientific">Caulobacter segnis</name>
    <dbReference type="NCBI Taxonomy" id="88688"/>
    <lineage>
        <taxon>Bacteria</taxon>
        <taxon>Pseudomonadati</taxon>
        <taxon>Pseudomonadota</taxon>
        <taxon>Alphaproteobacteria</taxon>
        <taxon>Caulobacterales</taxon>
        <taxon>Caulobacteraceae</taxon>
        <taxon>Caulobacter</taxon>
    </lineage>
</organism>
<protein>
    <submittedName>
        <fullName evidence="9">DedA family protein</fullName>
    </submittedName>
</protein>
<dbReference type="Pfam" id="PF09335">
    <property type="entry name" value="VTT_dom"/>
    <property type="match status" value="1"/>
</dbReference>
<feature type="transmembrane region" description="Helical" evidence="7">
    <location>
        <begin position="35"/>
        <end position="55"/>
    </location>
</feature>
<keyword evidence="5 7" id="KW-1133">Transmembrane helix</keyword>
<evidence type="ECO:0000313" key="9">
    <source>
        <dbReference type="EMBL" id="USQ96356.1"/>
    </source>
</evidence>
<reference evidence="9 10" key="1">
    <citation type="submission" date="2022-04" db="EMBL/GenBank/DDBJ databases">
        <title>Genome sequence of soybean root-associated Caulobacter segnis RL271.</title>
        <authorList>
            <person name="Longley R."/>
            <person name="Bonito G."/>
            <person name="Trigodet F."/>
            <person name="Crosson S."/>
            <person name="Fiebig A."/>
        </authorList>
    </citation>
    <scope>NUCLEOTIDE SEQUENCE [LARGE SCALE GENOMIC DNA]</scope>
    <source>
        <strain evidence="9 10">RL271</strain>
    </source>
</reference>